<sequence length="335" mass="37459">MRLSEPQSNPNSPCPARREQGVALISMLLIFSLVVILVSTAVNRTSYDIRKTSYYLLNSQAYQYALGGEELARQILYADWLNDQKLGQGDYLAESWQMENLFEPEGGLIQIHLHDLNSRFNLNNLVDSNGQPEQDAIKQFQRLAGELKLTQDHIAAIVDWLDSDTQPQTANSEDVFFLSRDNAYRSADGPMSDTSELNALDIFKPDQLERLLQVVVALPSGTSINPNTANEAVLNSLAPELSGAKIIAERQLMPQGFTSNEAFLQHDVTNDVDLSHTNLNVHSEYFQASIVARFQEHTTYLTSLLYRNPSTGAVTTLQRSQMRPHEALTDTSNTL</sequence>
<organism evidence="13 14">
    <name type="scientific">Pseudomaricurvus hydrocarbonicus</name>
    <dbReference type="NCBI Taxonomy" id="1470433"/>
    <lineage>
        <taxon>Bacteria</taxon>
        <taxon>Pseudomonadati</taxon>
        <taxon>Pseudomonadota</taxon>
        <taxon>Gammaproteobacteria</taxon>
        <taxon>Cellvibrionales</taxon>
        <taxon>Cellvibrionaceae</taxon>
        <taxon>Pseudomaricurvus</taxon>
    </lineage>
</organism>
<evidence type="ECO:0000256" key="11">
    <source>
        <dbReference type="SAM" id="Phobius"/>
    </source>
</evidence>
<keyword evidence="3 10" id="KW-0813">Transport</keyword>
<keyword evidence="4 10" id="KW-1003">Cell membrane</keyword>
<gene>
    <name evidence="13" type="primary">gspK</name>
    <name evidence="13" type="ORF">G8770_00075</name>
</gene>
<dbReference type="Gene3D" id="1.10.40.60">
    <property type="entry name" value="EpsJ-like"/>
    <property type="match status" value="2"/>
</dbReference>
<keyword evidence="7" id="KW-0653">Protein transport</keyword>
<evidence type="ECO:0000256" key="9">
    <source>
        <dbReference type="ARBA" id="ARBA00023136"/>
    </source>
</evidence>
<dbReference type="InterPro" id="IPR038072">
    <property type="entry name" value="GspK_central_sf"/>
</dbReference>
<name>A0A9E5JP63_9GAMM</name>
<keyword evidence="6 11" id="KW-0812">Transmembrane</keyword>
<dbReference type="NCBIfam" id="NF037980">
    <property type="entry name" value="T2SS_GspK"/>
    <property type="match status" value="1"/>
</dbReference>
<feature type="transmembrane region" description="Helical" evidence="11">
    <location>
        <begin position="21"/>
        <end position="42"/>
    </location>
</feature>
<keyword evidence="5 10" id="KW-0997">Cell inner membrane</keyword>
<evidence type="ECO:0000256" key="4">
    <source>
        <dbReference type="ARBA" id="ARBA00022475"/>
    </source>
</evidence>
<evidence type="ECO:0000313" key="14">
    <source>
        <dbReference type="Proteomes" id="UP000787472"/>
    </source>
</evidence>
<dbReference type="GO" id="GO:0005886">
    <property type="term" value="C:plasma membrane"/>
    <property type="evidence" value="ECO:0007669"/>
    <property type="project" value="UniProtKB-SubCell"/>
</dbReference>
<dbReference type="PANTHER" id="PTHR38831">
    <property type="entry name" value="TYPE II SECRETION SYSTEM PROTEIN K"/>
    <property type="match status" value="1"/>
</dbReference>
<dbReference type="RefSeq" id="WP_167180479.1">
    <property type="nucleotide sequence ID" value="NZ_JAAONZ010000001.1"/>
</dbReference>
<reference evidence="13" key="1">
    <citation type="submission" date="2020-03" db="EMBL/GenBank/DDBJ databases">
        <authorList>
            <person name="Guo F."/>
        </authorList>
    </citation>
    <scope>NUCLEOTIDE SEQUENCE</scope>
    <source>
        <strain evidence="13">JCM 30134</strain>
    </source>
</reference>
<dbReference type="InterPro" id="IPR049031">
    <property type="entry name" value="T2SSK_SAM-like_1st"/>
</dbReference>
<keyword evidence="14" id="KW-1185">Reference proteome</keyword>
<dbReference type="Gene3D" id="3.30.1300.30">
    <property type="entry name" value="GSPII I/J protein-like"/>
    <property type="match status" value="1"/>
</dbReference>
<evidence type="ECO:0000256" key="7">
    <source>
        <dbReference type="ARBA" id="ARBA00022927"/>
    </source>
</evidence>
<evidence type="ECO:0000256" key="6">
    <source>
        <dbReference type="ARBA" id="ARBA00022692"/>
    </source>
</evidence>
<evidence type="ECO:0000256" key="2">
    <source>
        <dbReference type="ARBA" id="ARBA00007246"/>
    </source>
</evidence>
<evidence type="ECO:0000313" key="13">
    <source>
        <dbReference type="EMBL" id="NHO63944.1"/>
    </source>
</evidence>
<evidence type="ECO:0000256" key="3">
    <source>
        <dbReference type="ARBA" id="ARBA00022448"/>
    </source>
</evidence>
<protein>
    <recommendedName>
        <fullName evidence="10">Type II secretion system protein K</fullName>
    </recommendedName>
</protein>
<evidence type="ECO:0000256" key="8">
    <source>
        <dbReference type="ARBA" id="ARBA00022989"/>
    </source>
</evidence>
<dbReference type="InterPro" id="IPR045584">
    <property type="entry name" value="Pilin-like"/>
</dbReference>
<evidence type="ECO:0000259" key="12">
    <source>
        <dbReference type="Pfam" id="PF21687"/>
    </source>
</evidence>
<dbReference type="PANTHER" id="PTHR38831:SF1">
    <property type="entry name" value="TYPE II SECRETION SYSTEM PROTEIN K-RELATED"/>
    <property type="match status" value="1"/>
</dbReference>
<dbReference type="AlphaFoldDB" id="A0A9E5JP63"/>
<dbReference type="GO" id="GO:0009306">
    <property type="term" value="P:protein secretion"/>
    <property type="evidence" value="ECO:0007669"/>
    <property type="project" value="InterPro"/>
</dbReference>
<comment type="caution">
    <text evidence="13">The sequence shown here is derived from an EMBL/GenBank/DDBJ whole genome shotgun (WGS) entry which is preliminary data.</text>
</comment>
<dbReference type="PIRSF" id="PIRSF002786">
    <property type="entry name" value="XcpX"/>
    <property type="match status" value="1"/>
</dbReference>
<comment type="subcellular location">
    <subcellularLocation>
        <location evidence="1 10">Cell inner membrane</location>
    </subcellularLocation>
</comment>
<keyword evidence="9 10" id="KW-0472">Membrane</keyword>
<keyword evidence="8 11" id="KW-1133">Transmembrane helix</keyword>
<dbReference type="Proteomes" id="UP000787472">
    <property type="component" value="Unassembled WGS sequence"/>
</dbReference>
<evidence type="ECO:0000256" key="1">
    <source>
        <dbReference type="ARBA" id="ARBA00004533"/>
    </source>
</evidence>
<evidence type="ECO:0000256" key="5">
    <source>
        <dbReference type="ARBA" id="ARBA00022519"/>
    </source>
</evidence>
<proteinExistence type="inferred from homology"/>
<dbReference type="EMBL" id="JAAONZ010000001">
    <property type="protein sequence ID" value="NHO63944.1"/>
    <property type="molecule type" value="Genomic_DNA"/>
</dbReference>
<dbReference type="InterPro" id="IPR005628">
    <property type="entry name" value="GspK"/>
</dbReference>
<feature type="domain" description="T2SS protein K first SAM-like" evidence="12">
    <location>
        <begin position="118"/>
        <end position="219"/>
    </location>
</feature>
<accession>A0A9E5JP63</accession>
<dbReference type="Pfam" id="PF21687">
    <property type="entry name" value="T2SSK_1st"/>
    <property type="match status" value="1"/>
</dbReference>
<evidence type="ECO:0000256" key="10">
    <source>
        <dbReference type="PIRNR" id="PIRNR002786"/>
    </source>
</evidence>
<dbReference type="SUPFAM" id="SSF158544">
    <property type="entry name" value="GspK insert domain-like"/>
    <property type="match status" value="1"/>
</dbReference>
<comment type="similarity">
    <text evidence="2 10">Belongs to the GSP K family.</text>
</comment>
<dbReference type="SUPFAM" id="SSF54523">
    <property type="entry name" value="Pili subunits"/>
    <property type="match status" value="1"/>
</dbReference>